<dbReference type="Pfam" id="PF12796">
    <property type="entry name" value="Ank_2"/>
    <property type="match status" value="2"/>
</dbReference>
<evidence type="ECO:0000256" key="1">
    <source>
        <dbReference type="ARBA" id="ARBA00022737"/>
    </source>
</evidence>
<dbReference type="Gene3D" id="1.25.40.20">
    <property type="entry name" value="Ankyrin repeat-containing domain"/>
    <property type="match status" value="2"/>
</dbReference>
<reference evidence="3" key="1">
    <citation type="submission" date="2020-11" db="EMBL/GenBank/DDBJ databases">
        <authorList>
            <person name="Tran Van P."/>
        </authorList>
    </citation>
    <scope>NUCLEOTIDE SEQUENCE</scope>
</reference>
<keyword evidence="2" id="KW-0040">ANK repeat</keyword>
<dbReference type="PROSITE" id="PS50297">
    <property type="entry name" value="ANK_REP_REGION"/>
    <property type="match status" value="2"/>
</dbReference>
<accession>A0A7R8ZVM2</accession>
<dbReference type="PANTHER" id="PTHR24201">
    <property type="entry name" value="ANK_REP_REGION DOMAIN-CONTAINING PROTEIN"/>
    <property type="match status" value="1"/>
</dbReference>
<dbReference type="InterPro" id="IPR002110">
    <property type="entry name" value="Ankyrin_rpt"/>
</dbReference>
<dbReference type="SMART" id="SM00248">
    <property type="entry name" value="ANK"/>
    <property type="match status" value="5"/>
</dbReference>
<dbReference type="SUPFAM" id="SSF48403">
    <property type="entry name" value="Ankyrin repeat"/>
    <property type="match status" value="1"/>
</dbReference>
<dbReference type="AlphaFoldDB" id="A0A7R8ZVM2"/>
<dbReference type="InterPro" id="IPR036770">
    <property type="entry name" value="Ankyrin_rpt-contain_sf"/>
</dbReference>
<organism evidence="3">
    <name type="scientific">Cyprideis torosa</name>
    <dbReference type="NCBI Taxonomy" id="163714"/>
    <lineage>
        <taxon>Eukaryota</taxon>
        <taxon>Metazoa</taxon>
        <taxon>Ecdysozoa</taxon>
        <taxon>Arthropoda</taxon>
        <taxon>Crustacea</taxon>
        <taxon>Oligostraca</taxon>
        <taxon>Ostracoda</taxon>
        <taxon>Podocopa</taxon>
        <taxon>Podocopida</taxon>
        <taxon>Cytherocopina</taxon>
        <taxon>Cytheroidea</taxon>
        <taxon>Cytherideidae</taxon>
        <taxon>Cyprideis</taxon>
    </lineage>
</organism>
<protein>
    <submittedName>
        <fullName evidence="3">Uncharacterized protein</fullName>
    </submittedName>
</protein>
<evidence type="ECO:0000256" key="2">
    <source>
        <dbReference type="ARBA" id="ARBA00023043"/>
    </source>
</evidence>
<sequence>MERTPLHDAAKEGDVRRVGVLVEERKEYLWTKDERGRLPIHYAASFGGPAVVRFFAVHANGHPKGGDMINAQIKDGRTPLHLASEKGDAASLEVLVREGRADPWIRDENGWLPMHSAAWFGQPEAVRFFLKYNASHPERGDMLNERDYKGNTPLSCAVQEGHVKCVRLLLEAGADVTIANEEGETPLDLAEEGSDILSLLTCKLSLLTLNEKPEERRKRGKIEKLNKNMKDLCGKFQIQRLALVEAELEFTLVWSQRIQSSYPICDFKSCSPGIGHSKPSLIEFH</sequence>
<dbReference type="PROSITE" id="PS50088">
    <property type="entry name" value="ANK_REPEAT"/>
    <property type="match status" value="2"/>
</dbReference>
<proteinExistence type="predicted"/>
<dbReference type="InterPro" id="IPR050776">
    <property type="entry name" value="Ank_Repeat/CDKN_Inhibitor"/>
</dbReference>
<gene>
    <name evidence="3" type="ORF">CTOB1V02_LOCUS11437</name>
</gene>
<dbReference type="PRINTS" id="PR01415">
    <property type="entry name" value="ANKYRIN"/>
</dbReference>
<keyword evidence="1" id="KW-0677">Repeat</keyword>
<name>A0A7R8ZVM2_9CRUS</name>
<evidence type="ECO:0000313" key="3">
    <source>
        <dbReference type="EMBL" id="CAD7233616.1"/>
    </source>
</evidence>
<dbReference type="EMBL" id="OB666622">
    <property type="protein sequence ID" value="CAD7233616.1"/>
    <property type="molecule type" value="Genomic_DNA"/>
</dbReference>
<dbReference type="OrthoDB" id="426293at2759"/>